<dbReference type="PANTHER" id="PTHR37753:SF1">
    <property type="entry name" value="OS01G0940600 PROTEIN"/>
    <property type="match status" value="1"/>
</dbReference>
<evidence type="ECO:0000256" key="2">
    <source>
        <dbReference type="SAM" id="Phobius"/>
    </source>
</evidence>
<feature type="compositionally biased region" description="Low complexity" evidence="1">
    <location>
        <begin position="7"/>
        <end position="18"/>
    </location>
</feature>
<accession>A0AAV1D566</accession>
<feature type="transmembrane region" description="Helical" evidence="2">
    <location>
        <begin position="77"/>
        <end position="96"/>
    </location>
</feature>
<proteinExistence type="predicted"/>
<sequence>MATLRFIPSSTSLSSISPATHHSHHHRPPSQCFPSMASFPNWQRLNLDVGFQKQQQRKSQNRGSRVITFAGPSTTTYIFAFVFPMSLIAVTVFTSIKIADELDRKFLEEVALNQEIMESEEGGTEPVPLDLEKPEVPRKRNRPKREVEASSR</sequence>
<dbReference type="AlphaFoldDB" id="A0AAV1D566"/>
<dbReference type="Proteomes" id="UP001161247">
    <property type="component" value="Chromosome 4"/>
</dbReference>
<organism evidence="3 4">
    <name type="scientific">Oldenlandia corymbosa var. corymbosa</name>
    <dbReference type="NCBI Taxonomy" id="529605"/>
    <lineage>
        <taxon>Eukaryota</taxon>
        <taxon>Viridiplantae</taxon>
        <taxon>Streptophyta</taxon>
        <taxon>Embryophyta</taxon>
        <taxon>Tracheophyta</taxon>
        <taxon>Spermatophyta</taxon>
        <taxon>Magnoliopsida</taxon>
        <taxon>eudicotyledons</taxon>
        <taxon>Gunneridae</taxon>
        <taxon>Pentapetalae</taxon>
        <taxon>asterids</taxon>
        <taxon>lamiids</taxon>
        <taxon>Gentianales</taxon>
        <taxon>Rubiaceae</taxon>
        <taxon>Rubioideae</taxon>
        <taxon>Spermacoceae</taxon>
        <taxon>Hedyotis-Oldenlandia complex</taxon>
        <taxon>Oldenlandia</taxon>
    </lineage>
</organism>
<evidence type="ECO:0000256" key="1">
    <source>
        <dbReference type="SAM" id="MobiDB-lite"/>
    </source>
</evidence>
<keyword evidence="2" id="KW-1133">Transmembrane helix</keyword>
<reference evidence="3" key="1">
    <citation type="submission" date="2023-03" db="EMBL/GenBank/DDBJ databases">
        <authorList>
            <person name="Julca I."/>
        </authorList>
    </citation>
    <scope>NUCLEOTIDE SEQUENCE</scope>
</reference>
<evidence type="ECO:0000313" key="4">
    <source>
        <dbReference type="Proteomes" id="UP001161247"/>
    </source>
</evidence>
<name>A0AAV1D566_OLDCO</name>
<feature type="compositionally biased region" description="Basic and acidic residues" evidence="1">
    <location>
        <begin position="130"/>
        <end position="152"/>
    </location>
</feature>
<protein>
    <submittedName>
        <fullName evidence="3">OLC1v1001257C1</fullName>
    </submittedName>
</protein>
<feature type="region of interest" description="Disordered" evidence="1">
    <location>
        <begin position="1"/>
        <end position="30"/>
    </location>
</feature>
<dbReference type="PANTHER" id="PTHR37753">
    <property type="entry name" value="OS01G0940600 PROTEIN"/>
    <property type="match status" value="1"/>
</dbReference>
<keyword evidence="4" id="KW-1185">Reference proteome</keyword>
<keyword evidence="2" id="KW-0472">Membrane</keyword>
<feature type="region of interest" description="Disordered" evidence="1">
    <location>
        <begin position="117"/>
        <end position="152"/>
    </location>
</feature>
<keyword evidence="2" id="KW-0812">Transmembrane</keyword>
<gene>
    <name evidence="3" type="ORF">OLC1_LOCUS12159</name>
</gene>
<evidence type="ECO:0000313" key="3">
    <source>
        <dbReference type="EMBL" id="CAI9102890.1"/>
    </source>
</evidence>
<dbReference type="EMBL" id="OX459121">
    <property type="protein sequence ID" value="CAI9102890.1"/>
    <property type="molecule type" value="Genomic_DNA"/>
</dbReference>